<evidence type="ECO:0000313" key="5">
    <source>
        <dbReference type="Proteomes" id="UP000623842"/>
    </source>
</evidence>
<evidence type="ECO:0000313" key="4">
    <source>
        <dbReference type="EMBL" id="GHF84671.1"/>
    </source>
</evidence>
<reference evidence="4" key="1">
    <citation type="journal article" date="2014" name="Int. J. Syst. Evol. Microbiol.">
        <title>Complete genome sequence of Corynebacterium casei LMG S-19264T (=DSM 44701T), isolated from a smear-ripened cheese.</title>
        <authorList>
            <consortium name="US DOE Joint Genome Institute (JGI-PGF)"/>
            <person name="Walter F."/>
            <person name="Albersmeier A."/>
            <person name="Kalinowski J."/>
            <person name="Ruckert C."/>
        </authorList>
    </citation>
    <scope>NUCLEOTIDE SEQUENCE</scope>
    <source>
        <strain evidence="4">KCTC 42731</strain>
    </source>
</reference>
<evidence type="ECO:0000256" key="2">
    <source>
        <dbReference type="SAM" id="Phobius"/>
    </source>
</evidence>
<keyword evidence="1" id="KW-0175">Coiled coil</keyword>
<evidence type="ECO:0000259" key="3">
    <source>
        <dbReference type="SMART" id="SM01358"/>
    </source>
</evidence>
<gene>
    <name evidence="4" type="ORF">GCM10017161_10180</name>
</gene>
<dbReference type="EMBL" id="BNCK01000002">
    <property type="protein sequence ID" value="GHF84671.1"/>
    <property type="molecule type" value="Genomic_DNA"/>
</dbReference>
<keyword evidence="2" id="KW-1133">Transmembrane helix</keyword>
<dbReference type="SMART" id="SM01358">
    <property type="entry name" value="HBM"/>
    <property type="match status" value="1"/>
</dbReference>
<organism evidence="4 5">
    <name type="scientific">Thalassotalea marina</name>
    <dbReference type="NCBI Taxonomy" id="1673741"/>
    <lineage>
        <taxon>Bacteria</taxon>
        <taxon>Pseudomonadati</taxon>
        <taxon>Pseudomonadota</taxon>
        <taxon>Gammaproteobacteria</taxon>
        <taxon>Alteromonadales</taxon>
        <taxon>Colwelliaceae</taxon>
        <taxon>Thalassotalea</taxon>
    </lineage>
</organism>
<dbReference type="Proteomes" id="UP000623842">
    <property type="component" value="Unassembled WGS sequence"/>
</dbReference>
<feature type="transmembrane region" description="Helical" evidence="2">
    <location>
        <begin position="265"/>
        <end position="284"/>
    </location>
</feature>
<feature type="coiled-coil region" evidence="1">
    <location>
        <begin position="61"/>
        <end position="119"/>
    </location>
</feature>
<comment type="caution">
    <text evidence="4">The sequence shown here is derived from an EMBL/GenBank/DDBJ whole genome shotgun (WGS) entry which is preliminary data.</text>
</comment>
<dbReference type="InterPro" id="IPR032255">
    <property type="entry name" value="HBM"/>
</dbReference>
<feature type="domain" description="HBM" evidence="3">
    <location>
        <begin position="26"/>
        <end position="251"/>
    </location>
</feature>
<keyword evidence="2" id="KW-0472">Membrane</keyword>
<protein>
    <recommendedName>
        <fullName evidence="3">HBM domain-containing protein</fullName>
    </recommendedName>
</protein>
<accession>A0A919EIJ5</accession>
<sequence length="289" mass="33037">MSIRTAFLSISFLVFIAMAAMSIMLWQTSNKIADLGHQYADSKAIMNDMLMLRRHEKDFLLRKEEKYVEKFNQRLEDMRGNILRLSSQLKYAPELQLALSESLNLLNNYQLKLEQLVELDRTIGFTGKEGLRAQLNQAELDLHQGVLESNDKHALANILRVVLLENDFQSDYDLTVKSLVHQEITGAQNYFRQVNHSMVPKVEQFETVAAKLTQALIDRGLDQNLGKRGELRQSIHEVEARMLEVSGNLSNTIESSLISSQKQGVSMAIFLTGLIASVLLWQTFRLLRR</sequence>
<proteinExistence type="predicted"/>
<dbReference type="RefSeq" id="WP_189767931.1">
    <property type="nucleotide sequence ID" value="NZ_BNCK01000002.1"/>
</dbReference>
<reference evidence="4" key="2">
    <citation type="submission" date="2020-09" db="EMBL/GenBank/DDBJ databases">
        <authorList>
            <person name="Sun Q."/>
            <person name="Kim S."/>
        </authorList>
    </citation>
    <scope>NUCLEOTIDE SEQUENCE</scope>
    <source>
        <strain evidence="4">KCTC 42731</strain>
    </source>
</reference>
<evidence type="ECO:0000256" key="1">
    <source>
        <dbReference type="SAM" id="Coils"/>
    </source>
</evidence>
<keyword evidence="2" id="KW-0812">Transmembrane</keyword>
<keyword evidence="5" id="KW-1185">Reference proteome</keyword>
<name>A0A919EIJ5_9GAMM</name>
<dbReference type="AlphaFoldDB" id="A0A919EIJ5"/>